<evidence type="ECO:0000313" key="1">
    <source>
        <dbReference type="EMBL" id="AZQ65234.1"/>
    </source>
</evidence>
<organism evidence="1 2">
    <name type="scientific">Flammeovirga pectinis</name>
    <dbReference type="NCBI Taxonomy" id="2494373"/>
    <lineage>
        <taxon>Bacteria</taxon>
        <taxon>Pseudomonadati</taxon>
        <taxon>Bacteroidota</taxon>
        <taxon>Cytophagia</taxon>
        <taxon>Cytophagales</taxon>
        <taxon>Flammeovirgaceae</taxon>
        <taxon>Flammeovirga</taxon>
    </lineage>
</organism>
<dbReference type="KEGG" id="fll:EI427_23765"/>
<reference evidence="1 2" key="1">
    <citation type="submission" date="2018-12" db="EMBL/GenBank/DDBJ databases">
        <title>Flammeovirga pectinis sp. nov., isolated from the gut of the Korean scallop, Patinopecten yessoensis.</title>
        <authorList>
            <person name="Bae J.-W."/>
            <person name="Jeong Y.-S."/>
            <person name="Kang W."/>
        </authorList>
    </citation>
    <scope>NUCLEOTIDE SEQUENCE [LARGE SCALE GENOMIC DNA]</scope>
    <source>
        <strain evidence="1 2">L12M1</strain>
    </source>
</reference>
<dbReference type="OrthoDB" id="9931612at2"/>
<dbReference type="Proteomes" id="UP000267268">
    <property type="component" value="Chromosome 2"/>
</dbReference>
<gene>
    <name evidence="1" type="ORF">EI427_23765</name>
</gene>
<dbReference type="InterPro" id="IPR012547">
    <property type="entry name" value="PDDEXK_9"/>
</dbReference>
<keyword evidence="2" id="KW-1185">Reference proteome</keyword>
<dbReference type="EMBL" id="CP034563">
    <property type="protein sequence ID" value="AZQ65234.1"/>
    <property type="molecule type" value="Genomic_DNA"/>
</dbReference>
<sequence length="69" mass="7823">MCLFTLIYFLTYKIGCSRNRKQSLEEIAQEAMQQIHSSNYLATLKELGKTEIMLVGVAFDGKEVGCVME</sequence>
<dbReference type="Pfam" id="PF08011">
    <property type="entry name" value="PDDEXK_9"/>
    <property type="match status" value="1"/>
</dbReference>
<protein>
    <submittedName>
        <fullName evidence="1">Uncharacterized protein</fullName>
    </submittedName>
</protein>
<proteinExistence type="predicted"/>
<accession>A0A3S9PAK1</accession>
<name>A0A3S9PAK1_9BACT</name>
<evidence type="ECO:0000313" key="2">
    <source>
        <dbReference type="Proteomes" id="UP000267268"/>
    </source>
</evidence>
<dbReference type="AlphaFoldDB" id="A0A3S9PAK1"/>